<dbReference type="PRINTS" id="PR00081">
    <property type="entry name" value="GDHRDH"/>
</dbReference>
<dbReference type="OrthoDB" id="1274115at2759"/>
<dbReference type="InterPro" id="IPR057326">
    <property type="entry name" value="KR_dom"/>
</dbReference>
<dbReference type="Pfam" id="PF00106">
    <property type="entry name" value="adh_short"/>
    <property type="match status" value="1"/>
</dbReference>
<name>A0A0P7B7A1_9HYPO</name>
<evidence type="ECO:0000259" key="4">
    <source>
        <dbReference type="SMART" id="SM00822"/>
    </source>
</evidence>
<dbReference type="CDD" id="cd05374">
    <property type="entry name" value="17beta-HSD-like_SDR_c"/>
    <property type="match status" value="1"/>
</dbReference>
<keyword evidence="2" id="KW-0521">NADP</keyword>
<dbReference type="PANTHER" id="PTHR43976:SF16">
    <property type="entry name" value="SHORT-CHAIN DEHYDROGENASE_REDUCTASE FAMILY PROTEIN"/>
    <property type="match status" value="1"/>
</dbReference>
<evidence type="ECO:0000313" key="6">
    <source>
        <dbReference type="Proteomes" id="UP000050424"/>
    </source>
</evidence>
<dbReference type="EMBL" id="LKCW01000004">
    <property type="protein sequence ID" value="KPM45952.1"/>
    <property type="molecule type" value="Genomic_DNA"/>
</dbReference>
<dbReference type="PANTHER" id="PTHR43976">
    <property type="entry name" value="SHORT CHAIN DEHYDROGENASE"/>
    <property type="match status" value="1"/>
</dbReference>
<dbReference type="Gene3D" id="3.40.50.720">
    <property type="entry name" value="NAD(P)-binding Rossmann-like Domain"/>
    <property type="match status" value="1"/>
</dbReference>
<dbReference type="GO" id="GO:0016491">
    <property type="term" value="F:oxidoreductase activity"/>
    <property type="evidence" value="ECO:0007669"/>
    <property type="project" value="UniProtKB-KW"/>
</dbReference>
<dbReference type="STRING" id="78410.A0A0P7B7A1"/>
<organism evidence="5 6">
    <name type="scientific">Neonectria ditissima</name>
    <dbReference type="NCBI Taxonomy" id="78410"/>
    <lineage>
        <taxon>Eukaryota</taxon>
        <taxon>Fungi</taxon>
        <taxon>Dikarya</taxon>
        <taxon>Ascomycota</taxon>
        <taxon>Pezizomycotina</taxon>
        <taxon>Sordariomycetes</taxon>
        <taxon>Hypocreomycetidae</taxon>
        <taxon>Hypocreales</taxon>
        <taxon>Nectriaceae</taxon>
        <taxon>Neonectria</taxon>
    </lineage>
</organism>
<gene>
    <name evidence="5" type="ORF">AK830_g655</name>
</gene>
<reference evidence="5 6" key="1">
    <citation type="submission" date="2015-09" db="EMBL/GenBank/DDBJ databases">
        <title>Draft genome of a European isolate of the apple canker pathogen Neonectria ditissima.</title>
        <authorList>
            <person name="Gomez-Cortecero A."/>
            <person name="Harrison R.J."/>
            <person name="Armitage A.D."/>
        </authorList>
    </citation>
    <scope>NUCLEOTIDE SEQUENCE [LARGE SCALE GENOMIC DNA]</scope>
    <source>
        <strain evidence="5 6">R09/05</strain>
    </source>
</reference>
<dbReference type="SMART" id="SM00822">
    <property type="entry name" value="PKS_KR"/>
    <property type="match status" value="1"/>
</dbReference>
<proteinExistence type="inferred from homology"/>
<evidence type="ECO:0000313" key="5">
    <source>
        <dbReference type="EMBL" id="KPM45952.1"/>
    </source>
</evidence>
<keyword evidence="6" id="KW-1185">Reference proteome</keyword>
<dbReference type="InterPro" id="IPR036291">
    <property type="entry name" value="NAD(P)-bd_dom_sf"/>
</dbReference>
<accession>A0A0P7B7A1</accession>
<sequence length="288" mass="30888">MTSQTPVWFITGASSGFGRSIAIEALRRGHHVIATARHSSSLAALAEDGAYTLDLDVTAPEDVIEAKVKQAHDVHGRLTYIVNAAGYVLEGACEEASAKEVFDQFNTNVLGAIKVTRAAIPHLRARRAGAIALFGSLASWNGSPATGLYNASKWAVSGFSESMSAELAPLGVAVTCVEPGMFRTEFLNAGRRVGTERRLRDVYAAGAEEYRAILDRSDNKQLGDVEKGASVTVDVLTRTGVAQGREIPLRLVLGSDCVGVIKDKCENTLKLLKEWEDIAVSTDHDDMK</sequence>
<evidence type="ECO:0000256" key="3">
    <source>
        <dbReference type="ARBA" id="ARBA00023002"/>
    </source>
</evidence>
<comment type="similarity">
    <text evidence="1">Belongs to the short-chain dehydrogenases/reductases (SDR) family.</text>
</comment>
<dbReference type="PROSITE" id="PS00061">
    <property type="entry name" value="ADH_SHORT"/>
    <property type="match status" value="1"/>
</dbReference>
<protein>
    <recommendedName>
        <fullName evidence="4">Ketoreductase domain-containing protein</fullName>
    </recommendedName>
</protein>
<dbReference type="AlphaFoldDB" id="A0A0P7B7A1"/>
<evidence type="ECO:0000256" key="2">
    <source>
        <dbReference type="ARBA" id="ARBA00022857"/>
    </source>
</evidence>
<dbReference type="InterPro" id="IPR020904">
    <property type="entry name" value="Sc_DH/Rdtase_CS"/>
</dbReference>
<dbReference type="SUPFAM" id="SSF51735">
    <property type="entry name" value="NAD(P)-binding Rossmann-fold domains"/>
    <property type="match status" value="1"/>
</dbReference>
<dbReference type="InterPro" id="IPR051911">
    <property type="entry name" value="SDR_oxidoreductase"/>
</dbReference>
<comment type="caution">
    <text evidence="5">The sequence shown here is derived from an EMBL/GenBank/DDBJ whole genome shotgun (WGS) entry which is preliminary data.</text>
</comment>
<dbReference type="Proteomes" id="UP000050424">
    <property type="component" value="Unassembled WGS sequence"/>
</dbReference>
<feature type="domain" description="Ketoreductase" evidence="4">
    <location>
        <begin position="6"/>
        <end position="180"/>
    </location>
</feature>
<dbReference type="InterPro" id="IPR002347">
    <property type="entry name" value="SDR_fam"/>
</dbReference>
<keyword evidence="3" id="KW-0560">Oxidoreductase</keyword>
<evidence type="ECO:0000256" key="1">
    <source>
        <dbReference type="ARBA" id="ARBA00006484"/>
    </source>
</evidence>